<keyword evidence="1" id="KW-0732">Signal</keyword>
<proteinExistence type="predicted"/>
<keyword evidence="3" id="KW-1185">Reference proteome</keyword>
<evidence type="ECO:0000256" key="1">
    <source>
        <dbReference type="SAM" id="SignalP"/>
    </source>
</evidence>
<evidence type="ECO:0008006" key="4">
    <source>
        <dbReference type="Google" id="ProtNLM"/>
    </source>
</evidence>
<dbReference type="HOGENOM" id="CLU_2848983_0_0_1"/>
<sequence>MNSKLILLLVLIACSELITADVPWNGYGRRRVRRRRRAWDQTEIEEAVQDIDSATIAEIDALMQA</sequence>
<reference evidence="2" key="2">
    <citation type="journal article" date="2008" name="Genome Biol.">
        <title>Improved genome assembly and evidence-based global gene model set for the chordate Ciona intestinalis: new insight into intron and operon populations.</title>
        <authorList>
            <person name="Satou Y."/>
            <person name="Mineta K."/>
            <person name="Ogasawara M."/>
            <person name="Sasakura Y."/>
            <person name="Shoguchi E."/>
            <person name="Ueno K."/>
            <person name="Yamada L."/>
            <person name="Matsumoto J."/>
            <person name="Wasserscheid J."/>
            <person name="Dewar K."/>
            <person name="Wiley G.B."/>
            <person name="Macmil S.L."/>
            <person name="Roe B.A."/>
            <person name="Zeller R.W."/>
            <person name="Hastings K.E."/>
            <person name="Lemaire P."/>
            <person name="Lindquist E."/>
            <person name="Endo T."/>
            <person name="Hotta K."/>
            <person name="Inaba K."/>
        </authorList>
    </citation>
    <scope>NUCLEOTIDE SEQUENCE [LARGE SCALE GENOMIC DNA]</scope>
    <source>
        <strain evidence="2">wild type</strain>
    </source>
</reference>
<reference evidence="2" key="3">
    <citation type="submission" date="2025-08" db="UniProtKB">
        <authorList>
            <consortium name="Ensembl"/>
        </authorList>
    </citation>
    <scope>IDENTIFICATION</scope>
</reference>
<reference evidence="3" key="1">
    <citation type="journal article" date="2002" name="Science">
        <title>The draft genome of Ciona intestinalis: insights into chordate and vertebrate origins.</title>
        <authorList>
            <person name="Dehal P."/>
            <person name="Satou Y."/>
            <person name="Campbell R.K."/>
            <person name="Chapman J."/>
            <person name="Degnan B."/>
            <person name="De Tomaso A."/>
            <person name="Davidson B."/>
            <person name="Di Gregorio A."/>
            <person name="Gelpke M."/>
            <person name="Goodstein D.M."/>
            <person name="Harafuji N."/>
            <person name="Hastings K.E."/>
            <person name="Ho I."/>
            <person name="Hotta K."/>
            <person name="Huang W."/>
            <person name="Kawashima T."/>
            <person name="Lemaire P."/>
            <person name="Martinez D."/>
            <person name="Meinertzhagen I.A."/>
            <person name="Necula S."/>
            <person name="Nonaka M."/>
            <person name="Putnam N."/>
            <person name="Rash S."/>
            <person name="Saiga H."/>
            <person name="Satake M."/>
            <person name="Terry A."/>
            <person name="Yamada L."/>
            <person name="Wang H.G."/>
            <person name="Awazu S."/>
            <person name="Azumi K."/>
            <person name="Boore J."/>
            <person name="Branno M."/>
            <person name="Chin-Bow S."/>
            <person name="DeSantis R."/>
            <person name="Doyle S."/>
            <person name="Francino P."/>
            <person name="Keys D.N."/>
            <person name="Haga S."/>
            <person name="Hayashi H."/>
            <person name="Hino K."/>
            <person name="Imai K.S."/>
            <person name="Inaba K."/>
            <person name="Kano S."/>
            <person name="Kobayashi K."/>
            <person name="Kobayashi M."/>
            <person name="Lee B.I."/>
            <person name="Makabe K.W."/>
            <person name="Manohar C."/>
            <person name="Matassi G."/>
            <person name="Medina M."/>
            <person name="Mochizuki Y."/>
            <person name="Mount S."/>
            <person name="Morishita T."/>
            <person name="Miura S."/>
            <person name="Nakayama A."/>
            <person name="Nishizaka S."/>
            <person name="Nomoto H."/>
            <person name="Ohta F."/>
            <person name="Oishi K."/>
            <person name="Rigoutsos I."/>
            <person name="Sano M."/>
            <person name="Sasaki A."/>
            <person name="Sasakura Y."/>
            <person name="Shoguchi E."/>
            <person name="Shin-i T."/>
            <person name="Spagnuolo A."/>
            <person name="Stainier D."/>
            <person name="Suzuki M.M."/>
            <person name="Tassy O."/>
            <person name="Takatori N."/>
            <person name="Tokuoka M."/>
            <person name="Yagi K."/>
            <person name="Yoshizaki F."/>
            <person name="Wada S."/>
            <person name="Zhang C."/>
            <person name="Hyatt P.D."/>
            <person name="Larimer F."/>
            <person name="Detter C."/>
            <person name="Doggett N."/>
            <person name="Glavina T."/>
            <person name="Hawkins T."/>
            <person name="Richardson P."/>
            <person name="Lucas S."/>
            <person name="Kohara Y."/>
            <person name="Levine M."/>
            <person name="Satoh N."/>
            <person name="Rokhsar D.S."/>
        </authorList>
    </citation>
    <scope>NUCLEOTIDE SEQUENCE [LARGE SCALE GENOMIC DNA]</scope>
</reference>
<evidence type="ECO:0000313" key="3">
    <source>
        <dbReference type="Proteomes" id="UP000008144"/>
    </source>
</evidence>
<organism evidence="2 3">
    <name type="scientific">Ciona intestinalis</name>
    <name type="common">Transparent sea squirt</name>
    <name type="synonym">Ascidia intestinalis</name>
    <dbReference type="NCBI Taxonomy" id="7719"/>
    <lineage>
        <taxon>Eukaryota</taxon>
        <taxon>Metazoa</taxon>
        <taxon>Chordata</taxon>
        <taxon>Tunicata</taxon>
        <taxon>Ascidiacea</taxon>
        <taxon>Phlebobranchia</taxon>
        <taxon>Cionidae</taxon>
        <taxon>Ciona</taxon>
    </lineage>
</organism>
<dbReference type="EMBL" id="EAAA01000234">
    <property type="status" value="NOT_ANNOTATED_CDS"/>
    <property type="molecule type" value="Genomic_DNA"/>
</dbReference>
<feature type="chain" id="PRO_5003344499" description="Antimicrobial peptide" evidence="1">
    <location>
        <begin position="21"/>
        <end position="65"/>
    </location>
</feature>
<feature type="signal peptide" evidence="1">
    <location>
        <begin position="1"/>
        <end position="20"/>
    </location>
</feature>
<evidence type="ECO:0000313" key="2">
    <source>
        <dbReference type="Ensembl" id="ENSCINP00000023873.2"/>
    </source>
</evidence>
<name>F6PTP2_CIOIN</name>
<dbReference type="Ensembl" id="ENSCINT00000024119.2">
    <property type="protein sequence ID" value="ENSCINP00000023873.2"/>
    <property type="gene ID" value="ENSCING00000012893.2"/>
</dbReference>
<accession>F6PTP2</accession>
<reference evidence="2" key="4">
    <citation type="submission" date="2025-09" db="UniProtKB">
        <authorList>
            <consortium name="Ensembl"/>
        </authorList>
    </citation>
    <scope>IDENTIFICATION</scope>
</reference>
<protein>
    <recommendedName>
        <fullName evidence="4">Antimicrobial peptide</fullName>
    </recommendedName>
</protein>
<dbReference type="InParanoid" id="F6PTP2"/>
<dbReference type="AlphaFoldDB" id="F6PTP2"/>
<dbReference type="Proteomes" id="UP000008144">
    <property type="component" value="Chromosome 1"/>
</dbReference>